<dbReference type="AlphaFoldDB" id="A0A914WVM8"/>
<accession>A0A914WVM8</accession>
<keyword evidence="2" id="KW-1185">Reference proteome</keyword>
<keyword evidence="1" id="KW-0732">Signal</keyword>
<protein>
    <submittedName>
        <fullName evidence="3">Uncharacterized protein</fullName>
    </submittedName>
</protein>
<dbReference type="WBParaSite" id="PSAMB.scaffold529size47957.g6655.t1">
    <property type="protein sequence ID" value="PSAMB.scaffold529size47957.g6655.t1"/>
    <property type="gene ID" value="PSAMB.scaffold529size47957.g6655"/>
</dbReference>
<evidence type="ECO:0000313" key="3">
    <source>
        <dbReference type="WBParaSite" id="PSAMB.scaffold529size47957.g6655.t1"/>
    </source>
</evidence>
<dbReference type="PANTHER" id="PTHR34401:SF6">
    <property type="entry name" value="DUF19 DOMAIN-CONTAINING PROTEIN"/>
    <property type="match status" value="1"/>
</dbReference>
<evidence type="ECO:0000313" key="2">
    <source>
        <dbReference type="Proteomes" id="UP000887566"/>
    </source>
</evidence>
<dbReference type="Proteomes" id="UP000887566">
    <property type="component" value="Unplaced"/>
</dbReference>
<name>A0A914WVM8_9BILA</name>
<feature type="chain" id="PRO_5037317799" evidence="1">
    <location>
        <begin position="23"/>
        <end position="218"/>
    </location>
</feature>
<sequence>MSSNQVLACLVATVLLFVGSEALVRQCSCEEQAQCLADLKVAGVACVDECWSITSELTSKPKELRKCFGGKQDDVENVIDCFNDKMEGCIPDAKGPMIAPQSIDTIMDAAERKIRSMIEGTMNSGLAGNMDQVVSVAEKYAKCAKQCILKKTADGICLKKYKCEPMMPNEAKAKTLLNKCARFDFKKEGGPLCQCALNAGVKELSSYCSVLSLMGPQH</sequence>
<organism evidence="2 3">
    <name type="scientific">Plectus sambesii</name>
    <dbReference type="NCBI Taxonomy" id="2011161"/>
    <lineage>
        <taxon>Eukaryota</taxon>
        <taxon>Metazoa</taxon>
        <taxon>Ecdysozoa</taxon>
        <taxon>Nematoda</taxon>
        <taxon>Chromadorea</taxon>
        <taxon>Plectida</taxon>
        <taxon>Plectina</taxon>
        <taxon>Plectoidea</taxon>
        <taxon>Plectidae</taxon>
        <taxon>Plectus</taxon>
    </lineage>
</organism>
<dbReference type="PANTHER" id="PTHR34401">
    <property type="entry name" value="PROTEIN CBG12388-RELATED"/>
    <property type="match status" value="1"/>
</dbReference>
<evidence type="ECO:0000256" key="1">
    <source>
        <dbReference type="SAM" id="SignalP"/>
    </source>
</evidence>
<feature type="signal peptide" evidence="1">
    <location>
        <begin position="1"/>
        <end position="22"/>
    </location>
</feature>
<reference evidence="3" key="1">
    <citation type="submission" date="2022-11" db="UniProtKB">
        <authorList>
            <consortium name="WormBaseParasite"/>
        </authorList>
    </citation>
    <scope>IDENTIFICATION</scope>
</reference>
<proteinExistence type="predicted"/>